<dbReference type="InterPro" id="IPR003130">
    <property type="entry name" value="GED"/>
</dbReference>
<evidence type="ECO:0000259" key="4">
    <source>
        <dbReference type="PROSITE" id="PS51388"/>
    </source>
</evidence>
<dbReference type="Gene3D" id="1.20.120.1240">
    <property type="entry name" value="Dynamin, middle domain"/>
    <property type="match status" value="1"/>
</dbReference>
<feature type="compositionally biased region" description="Pro residues" evidence="3">
    <location>
        <begin position="1"/>
        <end position="12"/>
    </location>
</feature>
<feature type="domain" description="Dynamin-type G" evidence="5">
    <location>
        <begin position="50"/>
        <end position="354"/>
    </location>
</feature>
<dbReference type="Pfam" id="PF00350">
    <property type="entry name" value="Dynamin_N"/>
    <property type="match status" value="1"/>
</dbReference>
<dbReference type="PANTHER" id="PTHR11566">
    <property type="entry name" value="DYNAMIN"/>
    <property type="match status" value="1"/>
</dbReference>
<evidence type="ECO:0000259" key="5">
    <source>
        <dbReference type="PROSITE" id="PS51718"/>
    </source>
</evidence>
<dbReference type="GO" id="GO:0005737">
    <property type="term" value="C:cytoplasm"/>
    <property type="evidence" value="ECO:0007669"/>
    <property type="project" value="TreeGrafter"/>
</dbReference>
<dbReference type="PRINTS" id="PR00195">
    <property type="entry name" value="DYNAMIN"/>
</dbReference>
<comment type="caution">
    <text evidence="6">The sequence shown here is derived from an EMBL/GenBank/DDBJ whole genome shotgun (WGS) entry which is preliminary data.</text>
</comment>
<dbReference type="Pfam" id="PF01031">
    <property type="entry name" value="Dynamin_M"/>
    <property type="match status" value="1"/>
</dbReference>
<dbReference type="InterPro" id="IPR001401">
    <property type="entry name" value="Dynamin_GTPase"/>
</dbReference>
<dbReference type="InterPro" id="IPR027417">
    <property type="entry name" value="P-loop_NTPase"/>
</dbReference>
<keyword evidence="1" id="KW-0547">Nucleotide-binding</keyword>
<dbReference type="InterPro" id="IPR000375">
    <property type="entry name" value="Dynamin_stalk"/>
</dbReference>
<dbReference type="PANTHER" id="PTHR11566:SF131">
    <property type="entry name" value="GTPASE, PUTATIVE (AFU_ORTHOLOGUE AFUA_6G07630)-RELATED"/>
    <property type="match status" value="1"/>
</dbReference>
<reference evidence="6" key="1">
    <citation type="submission" date="2021-01" db="EMBL/GenBank/DDBJ databases">
        <authorList>
            <person name="Kaushik A."/>
        </authorList>
    </citation>
    <scope>NUCLEOTIDE SEQUENCE</scope>
    <source>
        <strain evidence="6">AG1-1C</strain>
    </source>
</reference>
<dbReference type="CDD" id="cd08771">
    <property type="entry name" value="DLP_1"/>
    <property type="match status" value="1"/>
</dbReference>
<evidence type="ECO:0000313" key="7">
    <source>
        <dbReference type="Proteomes" id="UP000663846"/>
    </source>
</evidence>
<dbReference type="SMART" id="SM00053">
    <property type="entry name" value="DYNc"/>
    <property type="match status" value="1"/>
</dbReference>
<dbReference type="Gene3D" id="3.40.50.300">
    <property type="entry name" value="P-loop containing nucleotide triphosphate hydrolases"/>
    <property type="match status" value="1"/>
</dbReference>
<accession>A0A8H3GRE1</accession>
<evidence type="ECO:0000256" key="2">
    <source>
        <dbReference type="ARBA" id="ARBA00023134"/>
    </source>
</evidence>
<name>A0A8H3GRE1_9AGAM</name>
<evidence type="ECO:0008006" key="8">
    <source>
        <dbReference type="Google" id="ProtNLM"/>
    </source>
</evidence>
<dbReference type="GO" id="GO:0031623">
    <property type="term" value="P:receptor internalization"/>
    <property type="evidence" value="ECO:0007669"/>
    <property type="project" value="TreeGrafter"/>
</dbReference>
<dbReference type="GO" id="GO:0005874">
    <property type="term" value="C:microtubule"/>
    <property type="evidence" value="ECO:0007669"/>
    <property type="project" value="TreeGrafter"/>
</dbReference>
<feature type="region of interest" description="Disordered" evidence="3">
    <location>
        <begin position="1"/>
        <end position="22"/>
    </location>
</feature>
<dbReference type="GO" id="GO:0003924">
    <property type="term" value="F:GTPase activity"/>
    <property type="evidence" value="ECO:0007669"/>
    <property type="project" value="InterPro"/>
</dbReference>
<gene>
    <name evidence="6" type="ORF">RDB_LOCUS160703</name>
</gene>
<feature type="domain" description="GED" evidence="4">
    <location>
        <begin position="649"/>
        <end position="738"/>
    </location>
</feature>
<organism evidence="6 7">
    <name type="scientific">Rhizoctonia solani</name>
    <dbReference type="NCBI Taxonomy" id="456999"/>
    <lineage>
        <taxon>Eukaryota</taxon>
        <taxon>Fungi</taxon>
        <taxon>Dikarya</taxon>
        <taxon>Basidiomycota</taxon>
        <taxon>Agaricomycotina</taxon>
        <taxon>Agaricomycetes</taxon>
        <taxon>Cantharellales</taxon>
        <taxon>Ceratobasidiaceae</taxon>
        <taxon>Rhizoctonia</taxon>
    </lineage>
</organism>
<dbReference type="InterPro" id="IPR022812">
    <property type="entry name" value="Dynamin"/>
</dbReference>
<evidence type="ECO:0000313" key="6">
    <source>
        <dbReference type="EMBL" id="CAE6461571.1"/>
    </source>
</evidence>
<dbReference type="InterPro" id="IPR030381">
    <property type="entry name" value="G_DYNAMIN_dom"/>
</dbReference>
<dbReference type="GO" id="GO:0008017">
    <property type="term" value="F:microtubule binding"/>
    <property type="evidence" value="ECO:0007669"/>
    <property type="project" value="TreeGrafter"/>
</dbReference>
<dbReference type="Pfam" id="PF02212">
    <property type="entry name" value="GED"/>
    <property type="match status" value="1"/>
</dbReference>
<dbReference type="EMBL" id="CAJMWS010000746">
    <property type="protein sequence ID" value="CAE6461571.1"/>
    <property type="molecule type" value="Genomic_DNA"/>
</dbReference>
<dbReference type="GO" id="GO:0005886">
    <property type="term" value="C:plasma membrane"/>
    <property type="evidence" value="ECO:0007669"/>
    <property type="project" value="TreeGrafter"/>
</dbReference>
<dbReference type="PROSITE" id="PS51388">
    <property type="entry name" value="GED"/>
    <property type="match status" value="1"/>
</dbReference>
<evidence type="ECO:0000256" key="1">
    <source>
        <dbReference type="ARBA" id="ARBA00022741"/>
    </source>
</evidence>
<dbReference type="Proteomes" id="UP000663846">
    <property type="component" value="Unassembled WGS sequence"/>
</dbReference>
<dbReference type="InterPro" id="IPR045063">
    <property type="entry name" value="Dynamin_N"/>
</dbReference>
<protein>
    <recommendedName>
        <fullName evidence="8">Interferon-induced GTP-binding protein Mx</fullName>
    </recommendedName>
</protein>
<dbReference type="AlphaFoldDB" id="A0A8H3GRE1"/>
<dbReference type="PROSITE" id="PS51718">
    <property type="entry name" value="G_DYNAMIN_2"/>
    <property type="match status" value="1"/>
</dbReference>
<keyword evidence="2" id="KW-0342">GTP-binding</keyword>
<proteinExistence type="predicted"/>
<evidence type="ECO:0000256" key="3">
    <source>
        <dbReference type="SAM" id="MobiDB-lite"/>
    </source>
</evidence>
<dbReference type="GO" id="GO:0005525">
    <property type="term" value="F:GTP binding"/>
    <property type="evidence" value="ECO:0007669"/>
    <property type="project" value="InterPro"/>
</dbReference>
<sequence>MSRRPLSPPISPSPRHDDHYTSMNDNEAARQRREVLGLLNSLRSLGLTQTLDLPTIAVIGSQSAGKSSLIEALCKIKLPRSAGTCTRCPIECQSQYADLPWRAQVFLKFERSEHDNGAELGDEIPFGGPLDNPDLVEERIRQAQLAVLNPKVDPDTILRGEEPHDGLSFTKNCVVVKITGRELADLSFVDLPGIIVSTSDEKNKSDIKLVQKLISSYMSRPSTINLIVLTCETDYETQAAGLLAKKYDPSGERTIGVLTKPDRIEQGQEHQWIPLITGDRNPLTNGWFTTKQLSPRDREAGLTWEEARAQEFEFFETAAGWSGIAERYRDNLGSKNLAMKLGEVLSKEIRKRLPSIRLEVDRLARANDFELRKLPDDHPDGPRELVIQLLGQLLRDIQEQVIDGDPCAGQEGVVQKIRVTHVKMCTQMQDAQPVFLPHEGYNGELAKPSFLPSDETWLSKSPFENHHTVAQVAEAAEWARTREWPGHFPFDIIRMFMRKVIDIWRVPIESAFSDSQSVYETKVIHLIRHRFAVYGCGGLHDQIRGTALELLAKCKKDTNKALKELLDQEVHPESAHERQYLEYEGKFSDYYREFFESSKGWKTLAKAIKAGGNDELNGAIGILQKFGLPLLGVDDWDNMQTLDKTDTGSLRIMASVRTHYEIAYRRFADKVKDTVDQRYVRTFGKEIENVLLKNLGLTTDTPESHYAELTRESDDILAHKVELKDRADRLRAARMRLA</sequence>
<dbReference type="InterPro" id="IPR020850">
    <property type="entry name" value="GED_dom"/>
</dbReference>
<dbReference type="SUPFAM" id="SSF52540">
    <property type="entry name" value="P-loop containing nucleoside triphosphate hydrolases"/>
    <property type="match status" value="1"/>
</dbReference>